<dbReference type="EMBL" id="AP018907">
    <property type="protein sequence ID" value="BBF91937.1"/>
    <property type="molecule type" value="Genomic_DNA"/>
</dbReference>
<dbReference type="RefSeq" id="WP_126397539.1">
    <property type="nucleotide sequence ID" value="NZ_AP018907.1"/>
</dbReference>
<name>A0A348FXA4_9HYPH</name>
<feature type="region of interest" description="Disordered" evidence="1">
    <location>
        <begin position="86"/>
        <end position="116"/>
    </location>
</feature>
<dbReference type="AlphaFoldDB" id="A0A348FXA4"/>
<proteinExistence type="predicted"/>
<protein>
    <submittedName>
        <fullName evidence="2">Uncharacterized protein</fullName>
    </submittedName>
</protein>
<evidence type="ECO:0000256" key="1">
    <source>
        <dbReference type="SAM" id="MobiDB-lite"/>
    </source>
</evidence>
<keyword evidence="3" id="KW-1185">Reference proteome</keyword>
<organism evidence="2 3">
    <name type="scientific">Blastochloris tepida</name>
    <dbReference type="NCBI Taxonomy" id="2233851"/>
    <lineage>
        <taxon>Bacteria</taxon>
        <taxon>Pseudomonadati</taxon>
        <taxon>Pseudomonadota</taxon>
        <taxon>Alphaproteobacteria</taxon>
        <taxon>Hyphomicrobiales</taxon>
        <taxon>Blastochloridaceae</taxon>
        <taxon>Blastochloris</taxon>
    </lineage>
</organism>
<evidence type="ECO:0000313" key="2">
    <source>
        <dbReference type="EMBL" id="BBF91937.1"/>
    </source>
</evidence>
<dbReference type="Proteomes" id="UP000266934">
    <property type="component" value="Chromosome"/>
</dbReference>
<dbReference type="KEGG" id="blag:BLTE_06220"/>
<evidence type="ECO:0000313" key="3">
    <source>
        <dbReference type="Proteomes" id="UP000266934"/>
    </source>
</evidence>
<dbReference type="OrthoDB" id="9839612at2"/>
<feature type="compositionally biased region" description="Basic residues" evidence="1">
    <location>
        <begin position="98"/>
        <end position="108"/>
    </location>
</feature>
<sequence length="116" mass="13213">MDIVNLTGALAWFRSKSWLQDQVNDLFIPIEDAVTSDEPPRPEEMKRHIAATRQIRHLVKSKRGYGLNRATAEFDGTLRELKSKLDAGQPDDIESAHQHARSAAKKLRRAIDRLEP</sequence>
<reference evidence="2 3" key="1">
    <citation type="submission" date="2018-08" db="EMBL/GenBank/DDBJ databases">
        <title>Complete genome sequencing of Blastochloris tepida GI.</title>
        <authorList>
            <person name="Tsukatani Y."/>
            <person name="Mori H."/>
        </authorList>
    </citation>
    <scope>NUCLEOTIDE SEQUENCE [LARGE SCALE GENOMIC DNA]</scope>
    <source>
        <strain evidence="2 3">GI</strain>
    </source>
</reference>
<accession>A0A348FXA4</accession>
<gene>
    <name evidence="2" type="ORF">BLTE_06220</name>
</gene>